<dbReference type="AlphaFoldDB" id="A0A918P1J6"/>
<evidence type="ECO:0000313" key="9">
    <source>
        <dbReference type="EMBL" id="GGY12401.1"/>
    </source>
</evidence>
<dbReference type="PANTHER" id="PTHR22726">
    <property type="entry name" value="METALLOENDOPEPTIDASE OMA1"/>
    <property type="match status" value="1"/>
</dbReference>
<evidence type="ECO:0000256" key="3">
    <source>
        <dbReference type="ARBA" id="ARBA00022801"/>
    </source>
</evidence>
<dbReference type="GO" id="GO:0046872">
    <property type="term" value="F:metal ion binding"/>
    <property type="evidence" value="ECO:0007669"/>
    <property type="project" value="UniProtKB-KW"/>
</dbReference>
<dbReference type="InterPro" id="IPR051156">
    <property type="entry name" value="Mito/Outer_Membr_Metalloprot"/>
</dbReference>
<dbReference type="Proteomes" id="UP000645257">
    <property type="component" value="Unassembled WGS sequence"/>
</dbReference>
<evidence type="ECO:0000256" key="1">
    <source>
        <dbReference type="ARBA" id="ARBA00022670"/>
    </source>
</evidence>
<dbReference type="GO" id="GO:0051603">
    <property type="term" value="P:proteolysis involved in protein catabolic process"/>
    <property type="evidence" value="ECO:0007669"/>
    <property type="project" value="TreeGrafter"/>
</dbReference>
<dbReference type="GO" id="GO:0016020">
    <property type="term" value="C:membrane"/>
    <property type="evidence" value="ECO:0007669"/>
    <property type="project" value="TreeGrafter"/>
</dbReference>
<protein>
    <submittedName>
        <fullName evidence="9">Lipoprotein</fullName>
    </submittedName>
</protein>
<comment type="similarity">
    <text evidence="6">Belongs to the peptidase M48 family.</text>
</comment>
<evidence type="ECO:0000256" key="5">
    <source>
        <dbReference type="ARBA" id="ARBA00023049"/>
    </source>
</evidence>
<feature type="domain" description="Peptidase M48" evidence="8">
    <location>
        <begin position="78"/>
        <end position="262"/>
    </location>
</feature>
<dbReference type="Gene3D" id="3.30.2010.10">
    <property type="entry name" value="Metalloproteases ('zincins'), catalytic domain"/>
    <property type="match status" value="1"/>
</dbReference>
<dbReference type="PANTHER" id="PTHR22726:SF1">
    <property type="entry name" value="METALLOENDOPEPTIDASE OMA1, MITOCHONDRIAL"/>
    <property type="match status" value="1"/>
</dbReference>
<keyword evidence="4 6" id="KW-0862">Zinc</keyword>
<keyword evidence="2" id="KW-0479">Metal-binding</keyword>
<comment type="caution">
    <text evidence="9">The sequence shown here is derived from an EMBL/GenBank/DDBJ whole genome shotgun (WGS) entry which is preliminary data.</text>
</comment>
<keyword evidence="10" id="KW-1185">Reference proteome</keyword>
<dbReference type="CDD" id="cd07331">
    <property type="entry name" value="M48C_Oma1_like"/>
    <property type="match status" value="1"/>
</dbReference>
<feature type="signal peptide" evidence="7">
    <location>
        <begin position="1"/>
        <end position="24"/>
    </location>
</feature>
<dbReference type="EMBL" id="BMYX01000006">
    <property type="protein sequence ID" value="GGY12401.1"/>
    <property type="molecule type" value="Genomic_DNA"/>
</dbReference>
<accession>A0A918P1J6</accession>
<dbReference type="PROSITE" id="PS51257">
    <property type="entry name" value="PROKAR_LIPOPROTEIN"/>
    <property type="match status" value="1"/>
</dbReference>
<reference evidence="9" key="2">
    <citation type="submission" date="2020-09" db="EMBL/GenBank/DDBJ databases">
        <authorList>
            <person name="Sun Q."/>
            <person name="Kim S."/>
        </authorList>
    </citation>
    <scope>NUCLEOTIDE SEQUENCE</scope>
    <source>
        <strain evidence="9">KCTC 32182</strain>
    </source>
</reference>
<keyword evidence="9" id="KW-0449">Lipoprotein</keyword>
<evidence type="ECO:0000256" key="2">
    <source>
        <dbReference type="ARBA" id="ARBA00022723"/>
    </source>
</evidence>
<organism evidence="9 10">
    <name type="scientific">Paludibacterium paludis</name>
    <dbReference type="NCBI Taxonomy" id="1225769"/>
    <lineage>
        <taxon>Bacteria</taxon>
        <taxon>Pseudomonadati</taxon>
        <taxon>Pseudomonadota</taxon>
        <taxon>Betaproteobacteria</taxon>
        <taxon>Neisseriales</taxon>
        <taxon>Chromobacteriaceae</taxon>
        <taxon>Paludibacterium</taxon>
    </lineage>
</organism>
<comment type="cofactor">
    <cofactor evidence="6">
        <name>Zn(2+)</name>
        <dbReference type="ChEBI" id="CHEBI:29105"/>
    </cofactor>
    <text evidence="6">Binds 1 zinc ion per subunit.</text>
</comment>
<keyword evidence="7" id="KW-0732">Signal</keyword>
<evidence type="ECO:0000256" key="7">
    <source>
        <dbReference type="SAM" id="SignalP"/>
    </source>
</evidence>
<evidence type="ECO:0000313" key="10">
    <source>
        <dbReference type="Proteomes" id="UP000645257"/>
    </source>
</evidence>
<evidence type="ECO:0000256" key="6">
    <source>
        <dbReference type="RuleBase" id="RU003983"/>
    </source>
</evidence>
<proteinExistence type="inferred from homology"/>
<name>A0A918P1J6_9NEIS</name>
<dbReference type="GO" id="GO:0004222">
    <property type="term" value="F:metalloendopeptidase activity"/>
    <property type="evidence" value="ECO:0007669"/>
    <property type="project" value="InterPro"/>
</dbReference>
<dbReference type="RefSeq" id="WP_229804574.1">
    <property type="nucleotide sequence ID" value="NZ_BMYX01000006.1"/>
</dbReference>
<evidence type="ECO:0000256" key="4">
    <source>
        <dbReference type="ARBA" id="ARBA00022833"/>
    </source>
</evidence>
<dbReference type="Pfam" id="PF01435">
    <property type="entry name" value="Peptidase_M48"/>
    <property type="match status" value="1"/>
</dbReference>
<evidence type="ECO:0000259" key="8">
    <source>
        <dbReference type="Pfam" id="PF01435"/>
    </source>
</evidence>
<keyword evidence="5 6" id="KW-0482">Metalloprotease</keyword>
<keyword evidence="1 6" id="KW-0645">Protease</keyword>
<dbReference type="InterPro" id="IPR001915">
    <property type="entry name" value="Peptidase_M48"/>
</dbReference>
<feature type="chain" id="PRO_5037472784" evidence="7">
    <location>
        <begin position="25"/>
        <end position="277"/>
    </location>
</feature>
<keyword evidence="3 6" id="KW-0378">Hydrolase</keyword>
<gene>
    <name evidence="9" type="ORF">GCM10011289_14440</name>
</gene>
<sequence length="277" mass="29501">MKAMKLRFASGLAAIVAAACLAGCASVSTTQGGAVGVARQQRMMSGVSEAEVEAMSAKSYAEQLAALRAKGRLNNDPALTARVRRIASRVIREVGVYRSDATRWKWEVNVADAPELNAYAMAGGKVMVYSGIVRSLSLSDAELAAVLGHEFSHALREHTREGMSQAMAQQLGLGIIGMAAGLDSRQMNMAGKLANVALAMPHSRTMESEADVMGLELMARAGYDPNAAISLWKKMLARGDNGGIEYLSTHPSGTSRIQELSAHLPEVMPLYRNAPKP</sequence>
<reference evidence="9" key="1">
    <citation type="journal article" date="2014" name="Int. J. Syst. Evol. Microbiol.">
        <title>Complete genome sequence of Corynebacterium casei LMG S-19264T (=DSM 44701T), isolated from a smear-ripened cheese.</title>
        <authorList>
            <consortium name="US DOE Joint Genome Institute (JGI-PGF)"/>
            <person name="Walter F."/>
            <person name="Albersmeier A."/>
            <person name="Kalinowski J."/>
            <person name="Ruckert C."/>
        </authorList>
    </citation>
    <scope>NUCLEOTIDE SEQUENCE</scope>
    <source>
        <strain evidence="9">KCTC 32182</strain>
    </source>
</reference>